<keyword evidence="3" id="KW-1185">Reference proteome</keyword>
<feature type="region of interest" description="Disordered" evidence="1">
    <location>
        <begin position="156"/>
        <end position="181"/>
    </location>
</feature>
<comment type="caution">
    <text evidence="2">The sequence shown here is derived from an EMBL/GenBank/DDBJ whole genome shotgun (WGS) entry which is preliminary data.</text>
</comment>
<feature type="region of interest" description="Disordered" evidence="1">
    <location>
        <begin position="1"/>
        <end position="138"/>
    </location>
</feature>
<organism evidence="2 3">
    <name type="scientific">Nitzschia inconspicua</name>
    <dbReference type="NCBI Taxonomy" id="303405"/>
    <lineage>
        <taxon>Eukaryota</taxon>
        <taxon>Sar</taxon>
        <taxon>Stramenopiles</taxon>
        <taxon>Ochrophyta</taxon>
        <taxon>Bacillariophyta</taxon>
        <taxon>Bacillariophyceae</taxon>
        <taxon>Bacillariophycidae</taxon>
        <taxon>Bacillariales</taxon>
        <taxon>Bacillariaceae</taxon>
        <taxon>Nitzschia</taxon>
    </lineage>
</organism>
<name>A0A9K3LTB5_9STRA</name>
<feature type="region of interest" description="Disordered" evidence="1">
    <location>
        <begin position="252"/>
        <end position="299"/>
    </location>
</feature>
<proteinExistence type="predicted"/>
<evidence type="ECO:0000313" key="3">
    <source>
        <dbReference type="Proteomes" id="UP000693970"/>
    </source>
</evidence>
<sequence>MHLLQQQSQGHSSSLPMSSRSRPLPSPELDGVYDPSVHLTPTRNTLLPSERSSMKSSVRFHSSAPENEVDMRDSSSPNVGPGRYSYVRDQSLSSSRAARDNPLDAPSYPLTMETMVDDDDDDDEEELLHSTPPPMPPARAMLYTANALESRHHPFQVSPDSTRTLSHDTSSLVPSSPFSNNQMLDSTIHPESISPFSSMDNRGRDMTPNNPSGKRCRSRHVRNTFVLDGNFSFASATDSTNKPTFERAATIPQSAIQRQQQQQQQERRRQRYRPPISRDSNNVEPLLHPNNRQDRVFSVPSFTNFGRNFDQH</sequence>
<reference evidence="2" key="2">
    <citation type="submission" date="2021-04" db="EMBL/GenBank/DDBJ databases">
        <authorList>
            <person name="Podell S."/>
        </authorList>
    </citation>
    <scope>NUCLEOTIDE SEQUENCE</scope>
    <source>
        <strain evidence="2">Hildebrandi</strain>
    </source>
</reference>
<evidence type="ECO:0000256" key="1">
    <source>
        <dbReference type="SAM" id="MobiDB-lite"/>
    </source>
</evidence>
<protein>
    <submittedName>
        <fullName evidence="2">Uncharacterized protein</fullName>
    </submittedName>
</protein>
<dbReference type="EMBL" id="JAGRRH010000007">
    <property type="protein sequence ID" value="KAG7367584.1"/>
    <property type="molecule type" value="Genomic_DNA"/>
</dbReference>
<dbReference type="AlphaFoldDB" id="A0A9K3LTB5"/>
<accession>A0A9K3LTB5</accession>
<evidence type="ECO:0000313" key="2">
    <source>
        <dbReference type="EMBL" id="KAG7367584.1"/>
    </source>
</evidence>
<dbReference type="Proteomes" id="UP000693970">
    <property type="component" value="Unassembled WGS sequence"/>
</dbReference>
<reference evidence="2" key="1">
    <citation type="journal article" date="2021" name="Sci. Rep.">
        <title>Diploid genomic architecture of Nitzschia inconspicua, an elite biomass production diatom.</title>
        <authorList>
            <person name="Oliver A."/>
            <person name="Podell S."/>
            <person name="Pinowska A."/>
            <person name="Traller J.C."/>
            <person name="Smith S.R."/>
            <person name="McClure R."/>
            <person name="Beliaev A."/>
            <person name="Bohutskyi P."/>
            <person name="Hill E.A."/>
            <person name="Rabines A."/>
            <person name="Zheng H."/>
            <person name="Allen L.Z."/>
            <person name="Kuo A."/>
            <person name="Grigoriev I.V."/>
            <person name="Allen A.E."/>
            <person name="Hazlebeck D."/>
            <person name="Allen E.E."/>
        </authorList>
    </citation>
    <scope>NUCLEOTIDE SEQUENCE</scope>
    <source>
        <strain evidence="2">Hildebrandi</strain>
    </source>
</reference>
<feature type="compositionally biased region" description="Polar residues" evidence="1">
    <location>
        <begin position="39"/>
        <end position="60"/>
    </location>
</feature>
<feature type="compositionally biased region" description="Low complexity" evidence="1">
    <location>
        <begin position="1"/>
        <end position="23"/>
    </location>
</feature>
<feature type="compositionally biased region" description="Polar residues" evidence="1">
    <location>
        <begin position="158"/>
        <end position="181"/>
    </location>
</feature>
<gene>
    <name evidence="2" type="ORF">IV203_030255</name>
</gene>
<feature type="compositionally biased region" description="Acidic residues" evidence="1">
    <location>
        <begin position="115"/>
        <end position="126"/>
    </location>
</feature>
<feature type="region of interest" description="Disordered" evidence="1">
    <location>
        <begin position="193"/>
        <end position="219"/>
    </location>
</feature>